<feature type="chain" id="PRO_5044744527" description="Ig-like domain-containing protein" evidence="3">
    <location>
        <begin position="27"/>
        <end position="592"/>
    </location>
</feature>
<keyword evidence="2" id="KW-1133">Transmembrane helix</keyword>
<evidence type="ECO:0000313" key="4">
    <source>
        <dbReference type="EMBL" id="KAK7502594.1"/>
    </source>
</evidence>
<comment type="caution">
    <text evidence="4">The sequence shown here is derived from an EMBL/GenBank/DDBJ whole genome shotgun (WGS) entry which is preliminary data.</text>
</comment>
<name>A0ABD0LSQ1_9CAEN</name>
<evidence type="ECO:0000256" key="1">
    <source>
        <dbReference type="SAM" id="MobiDB-lite"/>
    </source>
</evidence>
<accession>A0ABD0LSQ1</accession>
<reference evidence="4 5" key="1">
    <citation type="journal article" date="2023" name="Sci. Data">
        <title>Genome assembly of the Korean intertidal mud-creeper Batillaria attramentaria.</title>
        <authorList>
            <person name="Patra A.K."/>
            <person name="Ho P.T."/>
            <person name="Jun S."/>
            <person name="Lee S.J."/>
            <person name="Kim Y."/>
            <person name="Won Y.J."/>
        </authorList>
    </citation>
    <scope>NUCLEOTIDE SEQUENCE [LARGE SCALE GENOMIC DNA]</scope>
    <source>
        <strain evidence="4">Wonlab-2016</strain>
    </source>
</reference>
<keyword evidence="3" id="KW-0732">Signal</keyword>
<evidence type="ECO:0008006" key="6">
    <source>
        <dbReference type="Google" id="ProtNLM"/>
    </source>
</evidence>
<keyword evidence="2" id="KW-0472">Membrane</keyword>
<organism evidence="4 5">
    <name type="scientific">Batillaria attramentaria</name>
    <dbReference type="NCBI Taxonomy" id="370345"/>
    <lineage>
        <taxon>Eukaryota</taxon>
        <taxon>Metazoa</taxon>
        <taxon>Spiralia</taxon>
        <taxon>Lophotrochozoa</taxon>
        <taxon>Mollusca</taxon>
        <taxon>Gastropoda</taxon>
        <taxon>Caenogastropoda</taxon>
        <taxon>Sorbeoconcha</taxon>
        <taxon>Cerithioidea</taxon>
        <taxon>Batillariidae</taxon>
        <taxon>Batillaria</taxon>
    </lineage>
</organism>
<feature type="compositionally biased region" description="Polar residues" evidence="1">
    <location>
        <begin position="470"/>
        <end position="502"/>
    </location>
</feature>
<evidence type="ECO:0000313" key="5">
    <source>
        <dbReference type="Proteomes" id="UP001519460"/>
    </source>
</evidence>
<sequence>MWQNSVAGHTLLLIGFLVWQGQVVGSLSIRNCNNGKLDIKEAENNTVECRVSSSSRANISWSLVAKSGKTTDQGSCQGNVCTSPLSPDITAERSSFRFFLKFYEISRVMAGTTLIVEEVYRRVRSANCTLDVDVGQSSACGKRRTYRTWGSLQPAGSRRRTYRTRGSEEGYTFRLAPGESLEPLTKTPALEQYTDASTGKQYYKGNCSFSWRLPVLGENFNIPVKVYPGDWVYYRSYYAVEEPPVPTHNCQNLTFIPEDGEVFCVCTTSSLGSPEGRLIWFSGDTVLAAGDYGVRQLQFPSNKVDRRHDGKEKKCQLDWIVKKEVYTTKRVARSTQTTTASFLIVCTVLGVNPLTPEMIQWGGLCQGQMGFTCVVSMTTPVNGGKEVTCTAFNSANNDHSAQASIELSPPSRVPGQTTDQGTPDAATGDGMAAGIAVGFWTVFGVAAAVVAIVLTVLWRKGRLEPCRRGNPNNGPRTSEQEENTPTPTDLNTSSVPVSSTPQGDAPNLKTQQQDDRVYVNLNASAVATGNSQPGGESAYEALSRQEDSRIYTALKPTIKAAGTRVSGQKSAASRTTKSSNHDYQNTPFNKKP</sequence>
<feature type="region of interest" description="Disordered" evidence="1">
    <location>
        <begin position="558"/>
        <end position="592"/>
    </location>
</feature>
<keyword evidence="5" id="KW-1185">Reference proteome</keyword>
<protein>
    <recommendedName>
        <fullName evidence="6">Ig-like domain-containing protein</fullName>
    </recommendedName>
</protein>
<gene>
    <name evidence="4" type="ORF">BaRGS_00006169</name>
</gene>
<feature type="region of interest" description="Disordered" evidence="1">
    <location>
        <begin position="400"/>
        <end position="426"/>
    </location>
</feature>
<feature type="compositionally biased region" description="Polar residues" evidence="1">
    <location>
        <begin position="565"/>
        <end position="592"/>
    </location>
</feature>
<evidence type="ECO:0000256" key="2">
    <source>
        <dbReference type="SAM" id="Phobius"/>
    </source>
</evidence>
<dbReference type="EMBL" id="JACVVK020000025">
    <property type="protein sequence ID" value="KAK7502594.1"/>
    <property type="molecule type" value="Genomic_DNA"/>
</dbReference>
<dbReference type="Proteomes" id="UP001519460">
    <property type="component" value="Unassembled WGS sequence"/>
</dbReference>
<keyword evidence="2" id="KW-0812">Transmembrane</keyword>
<dbReference type="AlphaFoldDB" id="A0ABD0LSQ1"/>
<evidence type="ECO:0000256" key="3">
    <source>
        <dbReference type="SAM" id="SignalP"/>
    </source>
</evidence>
<proteinExistence type="predicted"/>
<feature type="region of interest" description="Disordered" evidence="1">
    <location>
        <begin position="464"/>
        <end position="515"/>
    </location>
</feature>
<feature type="transmembrane region" description="Helical" evidence="2">
    <location>
        <begin position="437"/>
        <end position="458"/>
    </location>
</feature>
<feature type="signal peptide" evidence="3">
    <location>
        <begin position="1"/>
        <end position="26"/>
    </location>
</feature>